<keyword evidence="5" id="KW-1185">Reference proteome</keyword>
<dbReference type="RefSeq" id="WP_015178819.1">
    <property type="nucleotide sequence ID" value="NC_019729.1"/>
</dbReference>
<dbReference type="HOGENOM" id="CLU_107037_0_0_3"/>
<dbReference type="OrthoDB" id="425114at2"/>
<dbReference type="KEGG" id="oni:Osc7112_5373"/>
<evidence type="ECO:0000256" key="1">
    <source>
        <dbReference type="SAM" id="Coils"/>
    </source>
</evidence>
<name>K9VPZ2_9CYAN</name>
<reference evidence="4 5" key="1">
    <citation type="submission" date="2012-05" db="EMBL/GenBank/DDBJ databases">
        <title>Finished chromosome of genome of Oscillatoria sp. PCC 7112.</title>
        <authorList>
            <consortium name="US DOE Joint Genome Institute"/>
            <person name="Gugger M."/>
            <person name="Coursin T."/>
            <person name="Rippka R."/>
            <person name="Tandeau De Marsac N."/>
            <person name="Huntemann M."/>
            <person name="Wei C.-L."/>
            <person name="Han J."/>
            <person name="Detter J.C."/>
            <person name="Han C."/>
            <person name="Tapia R."/>
            <person name="Davenport K."/>
            <person name="Daligault H."/>
            <person name="Erkkila T."/>
            <person name="Gu W."/>
            <person name="Munk A.C.C."/>
            <person name="Teshima H."/>
            <person name="Xu Y."/>
            <person name="Chain P."/>
            <person name="Chen A."/>
            <person name="Krypides N."/>
            <person name="Mavromatis K."/>
            <person name="Markowitz V."/>
            <person name="Szeto E."/>
            <person name="Ivanova N."/>
            <person name="Mikhailova N."/>
            <person name="Ovchinnikova G."/>
            <person name="Pagani I."/>
            <person name="Pati A."/>
            <person name="Goodwin L."/>
            <person name="Peters L."/>
            <person name="Pitluck S."/>
            <person name="Woyke T."/>
            <person name="Kerfeld C."/>
        </authorList>
    </citation>
    <scope>NUCLEOTIDE SEQUENCE [LARGE SCALE GENOMIC DNA]</scope>
    <source>
        <strain evidence="4 5">PCC 7112</strain>
    </source>
</reference>
<dbReference type="PATRIC" id="fig|179408.3.peg.6709"/>
<gene>
    <name evidence="4" type="ORF">Osc7112_5373</name>
</gene>
<organism evidence="4 5">
    <name type="scientific">Phormidium nigroviride PCC 7112</name>
    <dbReference type="NCBI Taxonomy" id="179408"/>
    <lineage>
        <taxon>Bacteria</taxon>
        <taxon>Bacillati</taxon>
        <taxon>Cyanobacteriota</taxon>
        <taxon>Cyanophyceae</taxon>
        <taxon>Oscillatoriophycideae</taxon>
        <taxon>Oscillatoriales</taxon>
        <taxon>Oscillatoriaceae</taxon>
        <taxon>Phormidium</taxon>
    </lineage>
</organism>
<keyword evidence="1" id="KW-0175">Coiled coil</keyword>
<dbReference type="EMBL" id="CP003614">
    <property type="protein sequence ID" value="AFZ09609.1"/>
    <property type="molecule type" value="Genomic_DNA"/>
</dbReference>
<sequence length="199" mass="21819">MQNTTLSDNTSPENSNSYSPSVPISLYREVTAELQAAQAMVDSLKTHNQQLVQQNQQLRREVETVVQVSQQLQQVVNSAQSVTQTGMPQMPSVNKFNFSVQPPPPPPATSQTNSAIPQPPQTVAFPFPLPEPEATAASMPQPLPEKLFTEVPETPYRVRSQLKKTSDLSGLWLAIAIFLIVIAAFGAGYLVVRPLLIKK</sequence>
<evidence type="ECO:0000313" key="4">
    <source>
        <dbReference type="EMBL" id="AFZ09609.1"/>
    </source>
</evidence>
<keyword evidence="3" id="KW-0472">Membrane</keyword>
<dbReference type="AlphaFoldDB" id="K9VPZ2"/>
<evidence type="ECO:0000313" key="5">
    <source>
        <dbReference type="Proteomes" id="UP000010478"/>
    </source>
</evidence>
<feature type="transmembrane region" description="Helical" evidence="3">
    <location>
        <begin position="170"/>
        <end position="192"/>
    </location>
</feature>
<feature type="coiled-coil region" evidence="1">
    <location>
        <begin position="27"/>
        <end position="75"/>
    </location>
</feature>
<feature type="region of interest" description="Disordered" evidence="2">
    <location>
        <begin position="1"/>
        <end position="21"/>
    </location>
</feature>
<dbReference type="Proteomes" id="UP000010478">
    <property type="component" value="Chromosome"/>
</dbReference>
<keyword evidence="3" id="KW-0812">Transmembrane</keyword>
<evidence type="ECO:0000256" key="2">
    <source>
        <dbReference type="SAM" id="MobiDB-lite"/>
    </source>
</evidence>
<evidence type="ECO:0000256" key="3">
    <source>
        <dbReference type="SAM" id="Phobius"/>
    </source>
</evidence>
<dbReference type="eggNOG" id="ENOG5032ZNT">
    <property type="taxonomic scope" value="Bacteria"/>
</dbReference>
<protein>
    <submittedName>
        <fullName evidence="4">Uncharacterized protein</fullName>
    </submittedName>
</protein>
<accession>K9VPZ2</accession>
<proteinExistence type="predicted"/>
<keyword evidence="3" id="KW-1133">Transmembrane helix</keyword>